<feature type="compositionally biased region" description="Low complexity" evidence="1">
    <location>
        <begin position="481"/>
        <end position="504"/>
    </location>
</feature>
<feature type="compositionally biased region" description="Basic residues" evidence="1">
    <location>
        <begin position="411"/>
        <end position="425"/>
    </location>
</feature>
<gene>
    <name evidence="2" type="ORF">GFSPODELE1_LOCUS10767</name>
</gene>
<feature type="region of interest" description="Disordered" evidence="1">
    <location>
        <begin position="1"/>
        <end position="27"/>
    </location>
</feature>
<feature type="compositionally biased region" description="Low complexity" evidence="1">
    <location>
        <begin position="606"/>
        <end position="621"/>
    </location>
</feature>
<dbReference type="EMBL" id="OZ037952">
    <property type="protein sequence ID" value="CAL1716464.1"/>
    <property type="molecule type" value="Genomic_DNA"/>
</dbReference>
<feature type="compositionally biased region" description="Low complexity" evidence="1">
    <location>
        <begin position="344"/>
        <end position="355"/>
    </location>
</feature>
<feature type="compositionally biased region" description="Acidic residues" evidence="1">
    <location>
        <begin position="540"/>
        <end position="549"/>
    </location>
</feature>
<evidence type="ECO:0000313" key="2">
    <source>
        <dbReference type="EMBL" id="CAL1716464.1"/>
    </source>
</evidence>
<protein>
    <submittedName>
        <fullName evidence="2">Uncharacterized protein</fullName>
    </submittedName>
</protein>
<accession>A0ABP1EAB2</accession>
<feature type="region of interest" description="Disordered" evidence="1">
    <location>
        <begin position="669"/>
        <end position="694"/>
    </location>
</feature>
<evidence type="ECO:0000256" key="1">
    <source>
        <dbReference type="SAM" id="MobiDB-lite"/>
    </source>
</evidence>
<feature type="compositionally biased region" description="Basic residues" evidence="1">
    <location>
        <begin position="115"/>
        <end position="125"/>
    </location>
</feature>
<feature type="compositionally biased region" description="Basic and acidic residues" evidence="1">
    <location>
        <begin position="586"/>
        <end position="598"/>
    </location>
</feature>
<reference evidence="3" key="1">
    <citation type="submission" date="2024-04" db="EMBL/GenBank/DDBJ databases">
        <authorList>
            <person name="Shaw F."/>
            <person name="Minotto A."/>
        </authorList>
    </citation>
    <scope>NUCLEOTIDE SEQUENCE [LARGE SCALE GENOMIC DNA]</scope>
</reference>
<feature type="compositionally biased region" description="Acidic residues" evidence="1">
    <location>
        <begin position="10"/>
        <end position="19"/>
    </location>
</feature>
<feature type="compositionally biased region" description="Acidic residues" evidence="1">
    <location>
        <begin position="397"/>
        <end position="406"/>
    </location>
</feature>
<proteinExistence type="predicted"/>
<feature type="compositionally biased region" description="Basic residues" evidence="1">
    <location>
        <begin position="213"/>
        <end position="222"/>
    </location>
</feature>
<name>A0ABP1EAB2_9APHY</name>
<sequence>MIPNVGEIIADSEEEDEMSIPDSGLRTDTTKTVDVMTSATYAVKNSDSISSFTPQQQQLSQPPIAILVSASEMQSTIQTESSTTKARTAKKKTGAGLTADPIQSTSTTPNGSSRPKPRQPRRKANRNTAMEGGIQQTAAAGPSSISNPDSSPSRKPPLMIDDIESFSLGVAERAKLQSRTRTSKSTASAPPPDDVIILTSDDDEILLQPAPKVKPKPRKAPQKRAAEPRDLFDPLPDSTPMFLLPEPTSDPNVSFGSQLPPSDPPQSSGTEPLKSTPIDLLALHNEREPSPPPSPMPAMRKGKRTAMSMAGLDDEDDDIRLRSPHITADNDDELMPPPPPPFFAPSSSSSAVPPSDVTTSTNNSNKRKRKPKDDGGSAAIEGSPPKKARGRKKKADDDEEDWNGDDEPPKKAKAKPKPKTKRQTKKTMVVEVPRAKHSPVKAIASGNAMDPPVNDESPTTGGKEERVIPPEPPKNNVTAIESELSSLESDLDNAKASSSNATKKASPKRRTATRAPREDNMDSESRPKGKGKGKRRAVVDSEEEGDDTEAIILPPSPKRSKVKGKQIAQAPTGPEPDKDEESPPQENHELGVSHKLDETPQTPAYRRATAPPSSATSNSSRLYSIPKKSTPMSELIRKVNSIPGSPFASTRPTHSPYMKASRSLLRKIAPLHPHRRTPPPPPPRLPPPKKTKKQLELEEKWEMELEDSVEGWYCLTEEERAALRRAKRMAEMGFDD</sequence>
<feature type="compositionally biased region" description="Polar residues" evidence="1">
    <location>
        <begin position="101"/>
        <end position="113"/>
    </location>
</feature>
<feature type="compositionally biased region" description="Basic and acidic residues" evidence="1">
    <location>
        <begin position="515"/>
        <end position="527"/>
    </location>
</feature>
<feature type="compositionally biased region" description="Low complexity" evidence="1">
    <location>
        <begin position="142"/>
        <end position="153"/>
    </location>
</feature>
<feature type="region of interest" description="Disordered" evidence="1">
    <location>
        <begin position="72"/>
        <end position="635"/>
    </location>
</feature>
<evidence type="ECO:0000313" key="3">
    <source>
        <dbReference type="Proteomes" id="UP001497453"/>
    </source>
</evidence>
<keyword evidence="3" id="KW-1185">Reference proteome</keyword>
<feature type="compositionally biased region" description="Polar residues" evidence="1">
    <location>
        <begin position="72"/>
        <end position="82"/>
    </location>
</feature>
<feature type="compositionally biased region" description="Low complexity" evidence="1">
    <location>
        <begin position="257"/>
        <end position="268"/>
    </location>
</feature>
<dbReference type="Proteomes" id="UP001497453">
    <property type="component" value="Chromosome 9"/>
</dbReference>
<organism evidence="2 3">
    <name type="scientific">Somion occarium</name>
    <dbReference type="NCBI Taxonomy" id="3059160"/>
    <lineage>
        <taxon>Eukaryota</taxon>
        <taxon>Fungi</taxon>
        <taxon>Dikarya</taxon>
        <taxon>Basidiomycota</taxon>
        <taxon>Agaricomycotina</taxon>
        <taxon>Agaricomycetes</taxon>
        <taxon>Polyporales</taxon>
        <taxon>Cerrenaceae</taxon>
        <taxon>Somion</taxon>
    </lineage>
</organism>